<dbReference type="PATRIC" id="fig|1310613.3.peg.3910"/>
<dbReference type="EMBL" id="JEWH01000097">
    <property type="protein sequence ID" value="EXB03414.1"/>
    <property type="molecule type" value="Genomic_DNA"/>
</dbReference>
<evidence type="ECO:0000313" key="3">
    <source>
        <dbReference type="Proteomes" id="UP000020595"/>
    </source>
</evidence>
<dbReference type="InterPro" id="IPR003491">
    <property type="entry name" value="REP-like_C"/>
</dbReference>
<dbReference type="RefSeq" id="WP_032051891.1">
    <property type="nucleotide sequence ID" value="NZ_JEWH01000097.1"/>
</dbReference>
<feature type="domain" description="Replication initiation protein-like C-terminal" evidence="1">
    <location>
        <begin position="194"/>
        <end position="354"/>
    </location>
</feature>
<dbReference type="Proteomes" id="UP000020595">
    <property type="component" value="Unassembled WGS sequence"/>
</dbReference>
<dbReference type="Pfam" id="PF02486">
    <property type="entry name" value="Rep_trans"/>
    <property type="match status" value="1"/>
</dbReference>
<evidence type="ECO:0000259" key="1">
    <source>
        <dbReference type="Pfam" id="PF02486"/>
    </source>
</evidence>
<protein>
    <submittedName>
        <fullName evidence="2">Replication initiation factor family protein</fullName>
    </submittedName>
</protein>
<evidence type="ECO:0000313" key="2">
    <source>
        <dbReference type="EMBL" id="EXB03414.1"/>
    </source>
</evidence>
<sequence>MDKYKKQPIPTVLSGGMKKVAVVTPINKMGVKVSDTQPQDADLPFQEHSLYTIPRTHMIMTNDGVKHIEYRMPADNEIAVIDWVNFTFGIETVGDRFWQEDEFILESHRITAAVEALEADLEHIFGFTTTLRRKKGLNFYDESYVLGEDFGFLCIGGQRNTILIMINGRGCNFAKSGWELRLYHFLVTKAKRAKLTRVDIAHDDFEGKHVSVDWGNMQDGLGGFQLGNRAPNIEHKGNWRRPNGKGRTLCIGSRDSGKYLRLYEKGRAEGDPDDNWQRAEVEFKAIDRVLPFDMLLAPSEFFIAAYPCFRDLAEHLQPERIETISKTAQINFQTAIDNLKHQYGKYINVFKDVFEPEELINLICCSDPLAYPKRLDHVLLTARRM</sequence>
<reference evidence="2 3" key="1">
    <citation type="submission" date="2014-02" db="EMBL/GenBank/DDBJ databases">
        <title>Comparative genomics and transcriptomics to identify genetic mechanisms underlying the emergence of carbapenem resistant Acinetobacter baumannii (CRAb).</title>
        <authorList>
            <person name="Harris A.D."/>
            <person name="Johnson K.J."/>
            <person name="George J."/>
            <person name="Shefchek K."/>
            <person name="Daugherty S.C."/>
            <person name="Parankush S."/>
            <person name="Sadzewicz L."/>
            <person name="Tallon L."/>
            <person name="Sengamalay N."/>
            <person name="Hazen T.H."/>
            <person name="Rasko D.A."/>
        </authorList>
    </citation>
    <scope>NUCLEOTIDE SEQUENCE [LARGE SCALE GENOMIC DNA]</scope>
    <source>
        <strain evidence="2 3">1295743</strain>
    </source>
</reference>
<comment type="caution">
    <text evidence="2">The sequence shown here is derived from an EMBL/GenBank/DDBJ whole genome shotgun (WGS) entry which is preliminary data.</text>
</comment>
<gene>
    <name evidence="2" type="ORF">J512_4099</name>
</gene>
<accession>A0A009IFI2</accession>
<dbReference type="GO" id="GO:0003743">
    <property type="term" value="F:translation initiation factor activity"/>
    <property type="evidence" value="ECO:0007669"/>
    <property type="project" value="UniProtKB-KW"/>
</dbReference>
<proteinExistence type="predicted"/>
<keyword evidence="2" id="KW-0396">Initiation factor</keyword>
<keyword evidence="2" id="KW-0648">Protein biosynthesis</keyword>
<organism evidence="2 3">
    <name type="scientific">Acinetobacter baumannii (strain 1295743)</name>
    <dbReference type="NCBI Taxonomy" id="1310613"/>
    <lineage>
        <taxon>Bacteria</taxon>
        <taxon>Pseudomonadati</taxon>
        <taxon>Pseudomonadota</taxon>
        <taxon>Gammaproteobacteria</taxon>
        <taxon>Moraxellales</taxon>
        <taxon>Moraxellaceae</taxon>
        <taxon>Acinetobacter</taxon>
        <taxon>Acinetobacter calcoaceticus/baumannii complex</taxon>
    </lineage>
</organism>
<dbReference type="AlphaFoldDB" id="A0A009IFI2"/>
<name>A0A009IFI2_ACIB9</name>